<dbReference type="EC" id="1.2.1.38" evidence="5"/>
<accession>A0ABS2PNA7</accession>
<feature type="active site" evidence="5 6">
    <location>
        <position position="146"/>
    </location>
</feature>
<dbReference type="HAMAP" id="MF_00150">
    <property type="entry name" value="ArgC_type1"/>
    <property type="match status" value="1"/>
</dbReference>
<dbReference type="InterPro" id="IPR023013">
    <property type="entry name" value="AGPR_AS"/>
</dbReference>
<dbReference type="GO" id="GO:0003942">
    <property type="term" value="F:N-acetyl-gamma-glutamyl-phosphate reductase activity"/>
    <property type="evidence" value="ECO:0007669"/>
    <property type="project" value="UniProtKB-EC"/>
</dbReference>
<evidence type="ECO:0000256" key="4">
    <source>
        <dbReference type="ARBA" id="ARBA00023002"/>
    </source>
</evidence>
<dbReference type="SUPFAM" id="SSF55347">
    <property type="entry name" value="Glyceraldehyde-3-phosphate dehydrogenase-like, C-terminal domain"/>
    <property type="match status" value="1"/>
</dbReference>
<comment type="function">
    <text evidence="5">Catalyzes the NADPH-dependent reduction of N-acetyl-5-glutamyl phosphate to yield N-acetyl-L-glutamate 5-semialdehyde.</text>
</comment>
<dbReference type="NCBIfam" id="TIGR01850">
    <property type="entry name" value="argC"/>
    <property type="match status" value="1"/>
</dbReference>
<keyword evidence="4 5" id="KW-0560">Oxidoreductase</keyword>
<evidence type="ECO:0000259" key="7">
    <source>
        <dbReference type="SMART" id="SM00859"/>
    </source>
</evidence>
<comment type="caution">
    <text evidence="8">The sequence shown here is derived from an EMBL/GenBank/DDBJ whole genome shotgun (WGS) entry which is preliminary data.</text>
</comment>
<evidence type="ECO:0000256" key="3">
    <source>
        <dbReference type="ARBA" id="ARBA00022857"/>
    </source>
</evidence>
<evidence type="ECO:0000256" key="1">
    <source>
        <dbReference type="ARBA" id="ARBA00022571"/>
    </source>
</evidence>
<dbReference type="InterPro" id="IPR058924">
    <property type="entry name" value="AGPR_dimerisation_dom"/>
</dbReference>
<dbReference type="Pfam" id="PF01118">
    <property type="entry name" value="Semialdhyde_dh"/>
    <property type="match status" value="1"/>
</dbReference>
<dbReference type="InterPro" id="IPR036291">
    <property type="entry name" value="NAD(P)-bd_dom_sf"/>
</dbReference>
<dbReference type="RefSeq" id="WP_205017456.1">
    <property type="nucleotide sequence ID" value="NZ_JAFBEI010000028.1"/>
</dbReference>
<dbReference type="Pfam" id="PF22698">
    <property type="entry name" value="Semialdhyde_dhC_1"/>
    <property type="match status" value="1"/>
</dbReference>
<keyword evidence="1 5" id="KW-0055">Arginine biosynthesis</keyword>
<dbReference type="InterPro" id="IPR000534">
    <property type="entry name" value="Semialdehyde_DH_NAD-bd"/>
</dbReference>
<dbReference type="PANTHER" id="PTHR32338:SF10">
    <property type="entry name" value="N-ACETYL-GAMMA-GLUTAMYL-PHOSPHATE REDUCTASE, CHLOROPLASTIC-RELATED"/>
    <property type="match status" value="1"/>
</dbReference>
<comment type="pathway">
    <text evidence="5">Amino-acid biosynthesis; L-arginine biosynthesis; N(2)-acetyl-L-ornithine from L-glutamate: step 3/4.</text>
</comment>
<keyword evidence="5" id="KW-0963">Cytoplasm</keyword>
<dbReference type="PROSITE" id="PS01224">
    <property type="entry name" value="ARGC"/>
    <property type="match status" value="1"/>
</dbReference>
<comment type="catalytic activity">
    <reaction evidence="5">
        <text>N-acetyl-L-glutamate 5-semialdehyde + phosphate + NADP(+) = N-acetyl-L-glutamyl 5-phosphate + NADPH + H(+)</text>
        <dbReference type="Rhea" id="RHEA:21588"/>
        <dbReference type="ChEBI" id="CHEBI:15378"/>
        <dbReference type="ChEBI" id="CHEBI:29123"/>
        <dbReference type="ChEBI" id="CHEBI:43474"/>
        <dbReference type="ChEBI" id="CHEBI:57783"/>
        <dbReference type="ChEBI" id="CHEBI:57936"/>
        <dbReference type="ChEBI" id="CHEBI:58349"/>
        <dbReference type="EC" id="1.2.1.38"/>
    </reaction>
</comment>
<evidence type="ECO:0000313" key="9">
    <source>
        <dbReference type="Proteomes" id="UP000809081"/>
    </source>
</evidence>
<reference evidence="8 9" key="1">
    <citation type="submission" date="2021-01" db="EMBL/GenBank/DDBJ databases">
        <title>Genomic Encyclopedia of Type Strains, Phase IV (KMG-IV): sequencing the most valuable type-strain genomes for metagenomic binning, comparative biology and taxonomic classification.</title>
        <authorList>
            <person name="Goeker M."/>
        </authorList>
    </citation>
    <scope>NUCLEOTIDE SEQUENCE [LARGE SCALE GENOMIC DNA]</scope>
    <source>
        <strain evidence="8 9">DSM 27513</strain>
    </source>
</reference>
<dbReference type="PANTHER" id="PTHR32338">
    <property type="entry name" value="N-ACETYL-GAMMA-GLUTAMYL-PHOSPHATE REDUCTASE, CHLOROPLASTIC-RELATED-RELATED"/>
    <property type="match status" value="1"/>
</dbReference>
<dbReference type="SMART" id="SM00859">
    <property type="entry name" value="Semialdhyde_dh"/>
    <property type="match status" value="1"/>
</dbReference>
<sequence length="341" mass="37172">MKVSIVGITGYSGLELLKILNNHKKVQVVSIHATKEVGQCISDIYPHLTDQCDLVIEAFDAAEIMSKSDLVFFATPSGIASHLSEPFVEAGFPVIDLSGDHRLSATSYSEWYAKEPAKQAILDQFVYGLAEFTDVKGKKFIANPGCYATATELALLPLVQAEVLEKDSSIIVDAKSGLTGAGKGLSDSSHFVNVHDNYVTYKLNKHQHIPEIEQALHLFDADLLPIQFSTSLLPINRGIVSTSYLKVKEGVSQEAVQMIFEKAYADKVFVRLSKGLPDLHQVLGTNYTDIGFQVNEKTGILTVISVIDNLIKGAAGQAVQNLNLMMGWDEAEGLPVQATYL</sequence>
<comment type="subcellular location">
    <subcellularLocation>
        <location evidence="5">Cytoplasm</location>
    </subcellularLocation>
</comment>
<dbReference type="InterPro" id="IPR050085">
    <property type="entry name" value="AGPR"/>
</dbReference>
<evidence type="ECO:0000313" key="8">
    <source>
        <dbReference type="EMBL" id="MBM7636586.1"/>
    </source>
</evidence>
<dbReference type="Proteomes" id="UP000809081">
    <property type="component" value="Unassembled WGS sequence"/>
</dbReference>
<dbReference type="Gene3D" id="3.30.360.10">
    <property type="entry name" value="Dihydrodipicolinate Reductase, domain 2"/>
    <property type="match status" value="1"/>
</dbReference>
<protein>
    <recommendedName>
        <fullName evidence="5">N-acetyl-gamma-glutamyl-phosphate reductase</fullName>
        <shortName evidence="5">AGPR</shortName>
        <ecNumber evidence="5">1.2.1.38</ecNumber>
    </recommendedName>
    <alternativeName>
        <fullName evidence="5">N-acetyl-glutamate semialdehyde dehydrogenase</fullName>
        <shortName evidence="5">NAGSA dehydrogenase</shortName>
    </alternativeName>
</protein>
<gene>
    <name evidence="5" type="primary">argC</name>
    <name evidence="8" type="ORF">JOC31_001410</name>
</gene>
<proteinExistence type="inferred from homology"/>
<evidence type="ECO:0000256" key="5">
    <source>
        <dbReference type="HAMAP-Rule" id="MF_00150"/>
    </source>
</evidence>
<keyword evidence="9" id="KW-1185">Reference proteome</keyword>
<comment type="similarity">
    <text evidence="5">Belongs to the NAGSA dehydrogenase family. Type 1 subfamily.</text>
</comment>
<keyword evidence="3 5" id="KW-0521">NADP</keyword>
<feature type="domain" description="Semialdehyde dehydrogenase NAD-binding" evidence="7">
    <location>
        <begin position="2"/>
        <end position="140"/>
    </location>
</feature>
<keyword evidence="2 5" id="KW-0028">Amino-acid biosynthesis</keyword>
<evidence type="ECO:0000256" key="6">
    <source>
        <dbReference type="PROSITE-ProRule" id="PRU10010"/>
    </source>
</evidence>
<dbReference type="Gene3D" id="3.40.50.720">
    <property type="entry name" value="NAD(P)-binding Rossmann-like Domain"/>
    <property type="match status" value="1"/>
</dbReference>
<evidence type="ECO:0000256" key="2">
    <source>
        <dbReference type="ARBA" id="ARBA00022605"/>
    </source>
</evidence>
<name>A0ABS2PNA7_9STRE</name>
<organism evidence="8 9">
    <name type="scientific">Streptococcus saliviloxodontae</name>
    <dbReference type="NCBI Taxonomy" id="1349416"/>
    <lineage>
        <taxon>Bacteria</taxon>
        <taxon>Bacillati</taxon>
        <taxon>Bacillota</taxon>
        <taxon>Bacilli</taxon>
        <taxon>Lactobacillales</taxon>
        <taxon>Streptococcaceae</taxon>
        <taxon>Streptococcus</taxon>
    </lineage>
</organism>
<dbReference type="SUPFAM" id="SSF51735">
    <property type="entry name" value="NAD(P)-binding Rossmann-fold domains"/>
    <property type="match status" value="1"/>
</dbReference>
<dbReference type="InterPro" id="IPR000706">
    <property type="entry name" value="AGPR_type-1"/>
</dbReference>
<dbReference type="EMBL" id="JAFBEI010000028">
    <property type="protein sequence ID" value="MBM7636586.1"/>
    <property type="molecule type" value="Genomic_DNA"/>
</dbReference>
<dbReference type="CDD" id="cd17895">
    <property type="entry name" value="AGPR_1_N"/>
    <property type="match status" value="1"/>
</dbReference>
<dbReference type="CDD" id="cd23934">
    <property type="entry name" value="AGPR_1_C"/>
    <property type="match status" value="1"/>
</dbReference>